<keyword evidence="10" id="KW-1133">Transmembrane helix</keyword>
<evidence type="ECO:0000313" key="13">
    <source>
        <dbReference type="Proteomes" id="UP001225906"/>
    </source>
</evidence>
<evidence type="ECO:0000256" key="6">
    <source>
        <dbReference type="ARBA" id="ARBA00022679"/>
    </source>
</evidence>
<keyword evidence="6" id="KW-0808">Transferase</keyword>
<feature type="transmembrane region" description="Helical" evidence="10">
    <location>
        <begin position="41"/>
        <end position="60"/>
    </location>
</feature>
<keyword evidence="7" id="KW-0547">Nucleotide-binding</keyword>
<dbReference type="GO" id="GO:0005524">
    <property type="term" value="F:ATP binding"/>
    <property type="evidence" value="ECO:0007669"/>
    <property type="project" value="UniProtKB-KW"/>
</dbReference>
<dbReference type="Gene3D" id="3.30.565.10">
    <property type="entry name" value="Histidine kinase-like ATPase, C-terminal domain"/>
    <property type="match status" value="1"/>
</dbReference>
<keyword evidence="5" id="KW-0597">Phosphoprotein</keyword>
<dbReference type="PANTHER" id="PTHR44936">
    <property type="entry name" value="SENSOR PROTEIN CREC"/>
    <property type="match status" value="1"/>
</dbReference>
<evidence type="ECO:0000256" key="7">
    <source>
        <dbReference type="ARBA" id="ARBA00022741"/>
    </source>
</evidence>
<dbReference type="SUPFAM" id="SSF55874">
    <property type="entry name" value="ATPase domain of HSP90 chaperone/DNA topoisomerase II/histidine kinase"/>
    <property type="match status" value="1"/>
</dbReference>
<dbReference type="Gene3D" id="1.10.287.130">
    <property type="match status" value="1"/>
</dbReference>
<comment type="subcellular location">
    <subcellularLocation>
        <location evidence="2">Cell membrane</location>
        <topology evidence="2">Multi-pass membrane protein</topology>
    </subcellularLocation>
</comment>
<dbReference type="SUPFAM" id="SSF47384">
    <property type="entry name" value="Homodimeric domain of signal transducing histidine kinase"/>
    <property type="match status" value="1"/>
</dbReference>
<dbReference type="InterPro" id="IPR004358">
    <property type="entry name" value="Sig_transdc_His_kin-like_C"/>
</dbReference>
<name>A0ABT9JQK4_9PROT</name>
<dbReference type="InterPro" id="IPR003661">
    <property type="entry name" value="HisK_dim/P_dom"/>
</dbReference>
<comment type="caution">
    <text evidence="12">The sequence shown here is derived from an EMBL/GenBank/DDBJ whole genome shotgun (WGS) entry which is preliminary data.</text>
</comment>
<feature type="transmembrane region" description="Helical" evidence="10">
    <location>
        <begin position="14"/>
        <end position="35"/>
    </location>
</feature>
<dbReference type="PRINTS" id="PR00344">
    <property type="entry name" value="BCTRLSENSOR"/>
</dbReference>
<dbReference type="PROSITE" id="PS50109">
    <property type="entry name" value="HIS_KIN"/>
    <property type="match status" value="1"/>
</dbReference>
<keyword evidence="4" id="KW-1003">Cell membrane</keyword>
<keyword evidence="8" id="KW-0418">Kinase</keyword>
<evidence type="ECO:0000256" key="9">
    <source>
        <dbReference type="ARBA" id="ARBA00022840"/>
    </source>
</evidence>
<evidence type="ECO:0000256" key="1">
    <source>
        <dbReference type="ARBA" id="ARBA00000085"/>
    </source>
</evidence>
<dbReference type="CDD" id="cd00082">
    <property type="entry name" value="HisKA"/>
    <property type="match status" value="1"/>
</dbReference>
<sequence length="430" mass="47687">MPDKPSRSNLMRLFMLRTVMILFLLIIAAILFSLHIPLPKLPIALAMTGMVLLNVISLYRLKRNRAIHEAELFLQLLADVCALTLLFYFTGGYSNPLVWMYLLPLSVATVTLKRSRVLLLAGLMVVSYTLLVFYYQPISHLHMHFINGRSLDIHLVGMWLGFVISAGIIALFVTGIGQNLRESDLRMAHAREKVLESERVLALGTLATAAAHELGTPLSTMAVVTQELLHDYPQDAQLKTSLEILQAQIRHCKTILTSLSSSVGQAKAESGSPVDVYTFLLQTLHRWQDIRPAVKVEYQCASTLQPPVISVDRTLRHALINLLDNAADASPEKIAVHATWLVLDDSLQLHVDIRDFGPGLSANASKKLGTPFYSTKAQEGLGLGLYLSRLIFQRFGGSVTLSKHPQQGTLTHIVLPLDSLILRVNHDRTA</sequence>
<protein>
    <recommendedName>
        <fullName evidence="3">histidine kinase</fullName>
        <ecNumber evidence="3">2.7.13.3</ecNumber>
    </recommendedName>
</protein>
<dbReference type="RefSeq" id="WP_306388537.1">
    <property type="nucleotide sequence ID" value="NZ_JAVCAP010000004.1"/>
</dbReference>
<feature type="transmembrane region" description="Helical" evidence="10">
    <location>
        <begin position="156"/>
        <end position="177"/>
    </location>
</feature>
<gene>
    <name evidence="12" type="ORF">Q9291_03125</name>
</gene>
<dbReference type="SMART" id="SM00388">
    <property type="entry name" value="HisKA"/>
    <property type="match status" value="1"/>
</dbReference>
<evidence type="ECO:0000256" key="4">
    <source>
        <dbReference type="ARBA" id="ARBA00022475"/>
    </source>
</evidence>
<evidence type="ECO:0000259" key="11">
    <source>
        <dbReference type="PROSITE" id="PS50109"/>
    </source>
</evidence>
<dbReference type="InterPro" id="IPR005467">
    <property type="entry name" value="His_kinase_dom"/>
</dbReference>
<evidence type="ECO:0000313" key="12">
    <source>
        <dbReference type="EMBL" id="MDP8566835.1"/>
    </source>
</evidence>
<feature type="domain" description="Histidine kinase" evidence="11">
    <location>
        <begin position="209"/>
        <end position="419"/>
    </location>
</feature>
<comment type="catalytic activity">
    <reaction evidence="1">
        <text>ATP + protein L-histidine = ADP + protein N-phospho-L-histidine.</text>
        <dbReference type="EC" id="2.7.13.3"/>
    </reaction>
</comment>
<accession>A0ABT9JQK4</accession>
<evidence type="ECO:0000256" key="2">
    <source>
        <dbReference type="ARBA" id="ARBA00004651"/>
    </source>
</evidence>
<feature type="transmembrane region" description="Helical" evidence="10">
    <location>
        <begin position="117"/>
        <end position="136"/>
    </location>
</feature>
<keyword evidence="10" id="KW-0812">Transmembrane</keyword>
<reference evidence="13" key="1">
    <citation type="journal article" date="2019" name="Int. J. Syst. Evol. Microbiol.">
        <title>The Global Catalogue of Microorganisms (GCM) 10K type strain sequencing project: providing services to taxonomists for standard genome sequencing and annotation.</title>
        <authorList>
            <consortium name="The Broad Institute Genomics Platform"/>
            <consortium name="The Broad Institute Genome Sequencing Center for Infectious Disease"/>
            <person name="Wu L."/>
            <person name="Ma J."/>
        </authorList>
    </citation>
    <scope>NUCLEOTIDE SEQUENCE [LARGE SCALE GENOMIC DNA]</scope>
    <source>
        <strain evidence="13">VKM B-3159</strain>
    </source>
</reference>
<evidence type="ECO:0000256" key="8">
    <source>
        <dbReference type="ARBA" id="ARBA00022777"/>
    </source>
</evidence>
<proteinExistence type="predicted"/>
<dbReference type="Proteomes" id="UP001225906">
    <property type="component" value="Unassembled WGS sequence"/>
</dbReference>
<dbReference type="InterPro" id="IPR036097">
    <property type="entry name" value="HisK_dim/P_sf"/>
</dbReference>
<evidence type="ECO:0000256" key="10">
    <source>
        <dbReference type="SAM" id="Phobius"/>
    </source>
</evidence>
<evidence type="ECO:0000256" key="5">
    <source>
        <dbReference type="ARBA" id="ARBA00022553"/>
    </source>
</evidence>
<dbReference type="InterPro" id="IPR036890">
    <property type="entry name" value="HATPase_C_sf"/>
</dbReference>
<dbReference type="Pfam" id="PF02518">
    <property type="entry name" value="HATPase_c"/>
    <property type="match status" value="1"/>
</dbReference>
<dbReference type="SMART" id="SM00387">
    <property type="entry name" value="HATPase_c"/>
    <property type="match status" value="1"/>
</dbReference>
<dbReference type="InterPro" id="IPR050980">
    <property type="entry name" value="2C_sensor_his_kinase"/>
</dbReference>
<dbReference type="CDD" id="cd00075">
    <property type="entry name" value="HATPase"/>
    <property type="match status" value="1"/>
</dbReference>
<dbReference type="InterPro" id="IPR003594">
    <property type="entry name" value="HATPase_dom"/>
</dbReference>
<dbReference type="EMBL" id="JAVCAP010000004">
    <property type="protein sequence ID" value="MDP8566835.1"/>
    <property type="molecule type" value="Genomic_DNA"/>
</dbReference>
<keyword evidence="10" id="KW-0472">Membrane</keyword>
<evidence type="ECO:0000256" key="3">
    <source>
        <dbReference type="ARBA" id="ARBA00012438"/>
    </source>
</evidence>
<dbReference type="Pfam" id="PF25323">
    <property type="entry name" value="6TM_PilS"/>
    <property type="match status" value="1"/>
</dbReference>
<keyword evidence="9 12" id="KW-0067">ATP-binding</keyword>
<organism evidence="12 13">
    <name type="scientific">Methylophilus aquaticus</name>
    <dbReference type="NCBI Taxonomy" id="1971610"/>
    <lineage>
        <taxon>Bacteria</taxon>
        <taxon>Pseudomonadati</taxon>
        <taxon>Pseudomonadota</taxon>
        <taxon>Betaproteobacteria</taxon>
        <taxon>Nitrosomonadales</taxon>
        <taxon>Methylophilaceae</taxon>
        <taxon>Methylophilus</taxon>
    </lineage>
</organism>
<dbReference type="PANTHER" id="PTHR44936:SF10">
    <property type="entry name" value="SENSOR PROTEIN RSTB"/>
    <property type="match status" value="1"/>
</dbReference>
<dbReference type="EC" id="2.7.13.3" evidence="3"/>
<keyword evidence="13" id="KW-1185">Reference proteome</keyword>